<dbReference type="PANTHER" id="PTHR48475:SF1">
    <property type="entry name" value="RNASE H TYPE-1 DOMAIN-CONTAINING PROTEIN"/>
    <property type="match status" value="1"/>
</dbReference>
<evidence type="ECO:0000313" key="4">
    <source>
        <dbReference type="EMBL" id="SPC83841.1"/>
    </source>
</evidence>
<dbReference type="InterPro" id="IPR043502">
    <property type="entry name" value="DNA/RNA_pol_sf"/>
</dbReference>
<dbReference type="Pfam" id="PF00078">
    <property type="entry name" value="RVT_1"/>
    <property type="match status" value="1"/>
</dbReference>
<dbReference type="PROSITE" id="PS50879">
    <property type="entry name" value="RNASE_H_1"/>
    <property type="match status" value="1"/>
</dbReference>
<dbReference type="GO" id="GO:0003676">
    <property type="term" value="F:nucleic acid binding"/>
    <property type="evidence" value="ECO:0007669"/>
    <property type="project" value="InterPro"/>
</dbReference>
<dbReference type="Pfam" id="PF17919">
    <property type="entry name" value="RT_RNaseH_2"/>
    <property type="match status" value="1"/>
</dbReference>
<organism evidence="4">
    <name type="scientific">Fagus sylvatica</name>
    <name type="common">Beechnut</name>
    <dbReference type="NCBI Taxonomy" id="28930"/>
    <lineage>
        <taxon>Eukaryota</taxon>
        <taxon>Viridiplantae</taxon>
        <taxon>Streptophyta</taxon>
        <taxon>Embryophyta</taxon>
        <taxon>Tracheophyta</taxon>
        <taxon>Spermatophyta</taxon>
        <taxon>Magnoliopsida</taxon>
        <taxon>eudicotyledons</taxon>
        <taxon>Gunneridae</taxon>
        <taxon>Pentapetalae</taxon>
        <taxon>rosids</taxon>
        <taxon>fabids</taxon>
        <taxon>Fagales</taxon>
        <taxon>Fagaceae</taxon>
        <taxon>Fagus</taxon>
    </lineage>
</organism>
<dbReference type="Pfam" id="PF01585">
    <property type="entry name" value="G-patch"/>
    <property type="match status" value="1"/>
</dbReference>
<evidence type="ECO:0000259" key="2">
    <source>
        <dbReference type="PROSITE" id="PS50879"/>
    </source>
</evidence>
<dbReference type="SUPFAM" id="SSF53098">
    <property type="entry name" value="Ribonuclease H-like"/>
    <property type="match status" value="3"/>
</dbReference>
<sequence length="1415" mass="161228">MTTSLNTYQILMAPEDMTKTTFVTEWGIYSYTVMPFGLKNAGATYQRMATTGEHITNLRKFFERIKKYKQRLNPNKCTFGVTAGKLLGHMVSSGDIEVDPTKIKAILEMPPSKTEKEIRGFLGRLQYIKDCQKAFETVKEYLSNPPVLAPPKPGRPLNLYLLVIVDALGSMLAQEDEEKQEHVIYYLMQKLRHILLAHQVLVVAKMDPLKYLFEKSTLTGKLSRWLILLAEFDLTYVAKNTIKGRVIAKHCAGHPVGEDDLDDNFPNEDVLNVEKTTLKIYFDGVSNQHGYGVGFLLIAPDGVHILLSAKLNFVATNNVTEYEACIVGLEALLAIDVKEVEIYGDSALVLVTPPPNQINFIEVLHEDWVLAIDDEARDDLEGEEEAHNTSWYVEDITEIEEARHLTRGGRHFKPAYLEEDYPGRDPPFIREHKDAILEALARKEFPMDTTPEQILPIMDMTTVESAIIFTTKDLPPEGKDHNRAIYVTIDCIVLFHVLEITTTYNLLLGRTWMHPLGIVPYTVHQKLKLPWKGGVLTILGDGEISAFVCDIKSNNDIQLRDFEVVKTSNVVIASVMKKMGYQLGMGLGKFNQGIKKLLEVYIQDAKCKYEDFPYCGFPEPRRGKPGFEIFFKTQLTLEDKASVQDKAPVEDKANEDWMEQMDPEAMKMFVQEGDVFHIEEKLKEDHAAMIMPSDGITSIWSFENNFLDVVFNNFESISPVSNYPINEMNLNFDYMHVSSGNEALNTERILNDEHLINEEDEAKIKPIENETIKINLGTLENPKEDKIGSTLSLEEQEELTKLLKEFPEVFAWSYEDMPRIDPDIVQRRIPTLPNIKLVKQKLRRMKPEWMLKIKEEVVKQLKVGFIKAVSQTNWVANVVPIPKKDGKVKICMDFRDLNRACLKDDFPIPQIEMLRMATALLQDMMHKEVEVYIDDMIVKSATRGEHITNLRKFFEMIKKYKLRLNPNKCTFRVIAGTLGYLVSSRGIEVDPTKIKAILEMLPPKTEKKIKGFLGEPKERTEDCQKAFKAVKEYLSNPLVLAPPKSGRPLNLYLSVIEDALGTSHQVLVVARMDPLKYLFEKPALTEKLSRWLILLAEFDLTYVAKNTIKGRVIVKHCASHPVGEDDLDDDFLDEDVLNVEEKATWKMYFDGASNQHRYGVGVLLIALDKVHIPLSAKLNFVATNNVAEYEACIVGLEAFLVIDMKEVEIYGDSALIKRREVLAHEREVCVLDDVINDGKPWYYDIHNFLEDRVYLEGADRKDKIALRILLDHHGSRLHRTCEEVSSMADSLQSDSSSSERALQHDVAMAVFSMREQHQCHYVVPHEIISDNAMHFQDEVQRILQKYGVKLHKSSSYRLQTNGAVESANKNVKTSIGMTPYSLVYGMEVVLLAEIEAKSLRIILESQIPEAELVKA</sequence>
<dbReference type="GO" id="GO:0015074">
    <property type="term" value="P:DNA integration"/>
    <property type="evidence" value="ECO:0007669"/>
    <property type="project" value="InterPro"/>
</dbReference>
<evidence type="ECO:0000259" key="1">
    <source>
        <dbReference type="PROSITE" id="PS50174"/>
    </source>
</evidence>
<dbReference type="InterPro" id="IPR001584">
    <property type="entry name" value="Integrase_cat-core"/>
</dbReference>
<name>A0A2N9FAD5_FAGSY</name>
<dbReference type="EMBL" id="OIVN01000669">
    <property type="protein sequence ID" value="SPC83841.1"/>
    <property type="molecule type" value="Genomic_DNA"/>
</dbReference>
<reference evidence="4" key="1">
    <citation type="submission" date="2018-02" db="EMBL/GenBank/DDBJ databases">
        <authorList>
            <person name="Cohen D.B."/>
            <person name="Kent A.D."/>
        </authorList>
    </citation>
    <scope>NUCLEOTIDE SEQUENCE</scope>
</reference>
<feature type="domain" description="Integrase catalytic" evidence="3">
    <location>
        <begin position="1236"/>
        <end position="1415"/>
    </location>
</feature>
<dbReference type="Gene3D" id="3.30.420.10">
    <property type="entry name" value="Ribonuclease H-like superfamily/Ribonuclease H"/>
    <property type="match status" value="3"/>
</dbReference>
<evidence type="ECO:0000259" key="3">
    <source>
        <dbReference type="PROSITE" id="PS50994"/>
    </source>
</evidence>
<dbReference type="InterPro" id="IPR036397">
    <property type="entry name" value="RNaseH_sf"/>
</dbReference>
<dbReference type="InterPro" id="IPR002156">
    <property type="entry name" value="RNaseH_domain"/>
</dbReference>
<proteinExistence type="predicted"/>
<dbReference type="Gene3D" id="3.30.70.270">
    <property type="match status" value="2"/>
</dbReference>
<dbReference type="Gene3D" id="3.10.10.10">
    <property type="entry name" value="HIV Type 1 Reverse Transcriptase, subunit A, domain 1"/>
    <property type="match status" value="2"/>
</dbReference>
<feature type="domain" description="RNase H type-1" evidence="2">
    <location>
        <begin position="274"/>
        <end position="411"/>
    </location>
</feature>
<dbReference type="PROSITE" id="PS50174">
    <property type="entry name" value="G_PATCH"/>
    <property type="match status" value="1"/>
</dbReference>
<protein>
    <submittedName>
        <fullName evidence="4">Uncharacterized protein</fullName>
    </submittedName>
</protein>
<dbReference type="InterPro" id="IPR000477">
    <property type="entry name" value="RT_dom"/>
</dbReference>
<dbReference type="InterPro" id="IPR041577">
    <property type="entry name" value="RT_RNaseH_2"/>
</dbReference>
<dbReference type="PROSITE" id="PS50994">
    <property type="entry name" value="INTEGRASE"/>
    <property type="match status" value="1"/>
</dbReference>
<dbReference type="InterPro" id="IPR000467">
    <property type="entry name" value="G_patch_dom"/>
</dbReference>
<feature type="domain" description="G-patch" evidence="1">
    <location>
        <begin position="568"/>
        <end position="606"/>
    </location>
</feature>
<gene>
    <name evidence="4" type="ORF">FSB_LOCUS11723</name>
</gene>
<dbReference type="InterPro" id="IPR012337">
    <property type="entry name" value="RNaseH-like_sf"/>
</dbReference>
<dbReference type="PANTHER" id="PTHR48475">
    <property type="entry name" value="RIBONUCLEASE H"/>
    <property type="match status" value="1"/>
</dbReference>
<dbReference type="CDD" id="cd01647">
    <property type="entry name" value="RT_LTR"/>
    <property type="match status" value="2"/>
</dbReference>
<dbReference type="GO" id="GO:0004523">
    <property type="term" value="F:RNA-DNA hybrid ribonuclease activity"/>
    <property type="evidence" value="ECO:0007669"/>
    <property type="project" value="InterPro"/>
</dbReference>
<accession>A0A2N9FAD5</accession>
<dbReference type="InterPro" id="IPR043128">
    <property type="entry name" value="Rev_trsase/Diguanyl_cyclase"/>
</dbReference>
<dbReference type="SUPFAM" id="SSF56672">
    <property type="entry name" value="DNA/RNA polymerases"/>
    <property type="match status" value="2"/>
</dbReference>